<dbReference type="Gene3D" id="3.60.15.10">
    <property type="entry name" value="Ribonuclease Z/Hydroxyacylglutathione hydrolase-like"/>
    <property type="match status" value="1"/>
</dbReference>
<dbReference type="Proteomes" id="UP001150924">
    <property type="component" value="Unassembled WGS sequence"/>
</dbReference>
<protein>
    <recommendedName>
        <fullName evidence="4">Metallo-beta-lactamase domain-containing protein</fullName>
    </recommendedName>
</protein>
<gene>
    <name evidence="2" type="ORF">OV079_26965</name>
</gene>
<comment type="caution">
    <text evidence="2">The sequence shown here is derived from an EMBL/GenBank/DDBJ whole genome shotgun (WGS) entry which is preliminary data.</text>
</comment>
<evidence type="ECO:0000313" key="3">
    <source>
        <dbReference type="Proteomes" id="UP001150924"/>
    </source>
</evidence>
<evidence type="ECO:0008006" key="4">
    <source>
        <dbReference type="Google" id="ProtNLM"/>
    </source>
</evidence>
<feature type="compositionally biased region" description="Low complexity" evidence="1">
    <location>
        <begin position="342"/>
        <end position="354"/>
    </location>
</feature>
<dbReference type="SUPFAM" id="SSF56281">
    <property type="entry name" value="Metallo-hydrolase/oxidoreductase"/>
    <property type="match status" value="1"/>
</dbReference>
<evidence type="ECO:0000256" key="1">
    <source>
        <dbReference type="SAM" id="MobiDB-lite"/>
    </source>
</evidence>
<name>A0A9X3ESI3_9BACT</name>
<sequence>MRYADYREFAGVLLPARRTERWLHDDAADTRDLPLELVERVSHEDLAPAEAETHWLPLAGTDPSPAPRPPAKIVALSPALFLVELPLEDTRAAFAVFDDFVVVLDAPLRSAAGEDLLAAVRAHAPDKEIRYAVFGHHHPHYSGGLRPLIHAGATIVTTAGNVPLIEDLARRPHALAPDALAREPRAPKFLVVDGRHVFSDASGRALELHDIGAYTEHTDSYLVYYFPRERLRVEGDLAGSLSRARCRARGRRRWGSRERSTLSASTWRRSSRPGRSRARCRSPNERSWMRSSPALGRDERLHLTSGTSTRDAARAPAAAPTSRRRRDLAASASARASRRRAPGPARGPALGPAPTSSRASPPVVRQIAGTSVDMSEETDRIARSRPPSRAATRA</sequence>
<dbReference type="InterPro" id="IPR050855">
    <property type="entry name" value="NDM-1-like"/>
</dbReference>
<dbReference type="EMBL" id="JAPNKE010000002">
    <property type="protein sequence ID" value="MCY1009140.1"/>
    <property type="molecule type" value="Genomic_DNA"/>
</dbReference>
<dbReference type="InterPro" id="IPR036866">
    <property type="entry name" value="RibonucZ/Hydroxyglut_hydro"/>
</dbReference>
<feature type="compositionally biased region" description="Low complexity" evidence="1">
    <location>
        <begin position="308"/>
        <end position="321"/>
    </location>
</feature>
<keyword evidence="3" id="KW-1185">Reference proteome</keyword>
<feature type="compositionally biased region" description="Low complexity" evidence="1">
    <location>
        <begin position="384"/>
        <end position="394"/>
    </location>
</feature>
<accession>A0A9X3ESI3</accession>
<dbReference type="RefSeq" id="WP_267771797.1">
    <property type="nucleotide sequence ID" value="NZ_JAPNKE010000002.1"/>
</dbReference>
<feature type="compositionally biased region" description="Basic residues" evidence="1">
    <location>
        <begin position="269"/>
        <end position="280"/>
    </location>
</feature>
<reference evidence="2" key="1">
    <citation type="submission" date="2022-11" db="EMBL/GenBank/DDBJ databases">
        <title>Minimal conservation of predation-associated metabolite biosynthetic gene clusters underscores biosynthetic potential of Myxococcota including descriptions for ten novel species: Archangium lansinium sp. nov., Myxococcus landrumus sp. nov., Nannocystis bai.</title>
        <authorList>
            <person name="Ahearne A."/>
            <person name="Stevens C."/>
            <person name="Phillips K."/>
        </authorList>
    </citation>
    <scope>NUCLEOTIDE SEQUENCE</scope>
    <source>
        <strain evidence="2">Na p29</strain>
    </source>
</reference>
<feature type="region of interest" description="Disordered" evidence="1">
    <location>
        <begin position="249"/>
        <end position="394"/>
    </location>
</feature>
<dbReference type="PANTHER" id="PTHR42951:SF20">
    <property type="entry name" value="BETA LACTAMASE"/>
    <property type="match status" value="1"/>
</dbReference>
<dbReference type="PANTHER" id="PTHR42951">
    <property type="entry name" value="METALLO-BETA-LACTAMASE DOMAIN-CONTAINING"/>
    <property type="match status" value="1"/>
</dbReference>
<organism evidence="2 3">
    <name type="scientific">Nannocystis pusilla</name>
    <dbReference type="NCBI Taxonomy" id="889268"/>
    <lineage>
        <taxon>Bacteria</taxon>
        <taxon>Pseudomonadati</taxon>
        <taxon>Myxococcota</taxon>
        <taxon>Polyangia</taxon>
        <taxon>Nannocystales</taxon>
        <taxon>Nannocystaceae</taxon>
        <taxon>Nannocystis</taxon>
    </lineage>
</organism>
<evidence type="ECO:0000313" key="2">
    <source>
        <dbReference type="EMBL" id="MCY1009140.1"/>
    </source>
</evidence>
<dbReference type="AlphaFoldDB" id="A0A9X3ESI3"/>
<proteinExistence type="predicted"/>